<evidence type="ECO:0000259" key="1">
    <source>
        <dbReference type="Pfam" id="PF23310"/>
    </source>
</evidence>
<comment type="caution">
    <text evidence="2">The sequence shown here is derived from an EMBL/GenBank/DDBJ whole genome shotgun (WGS) entry which is preliminary data.</text>
</comment>
<proteinExistence type="predicted"/>
<organism evidence="2 3">
    <name type="scientific">Pyrus ussuriensis x Pyrus communis</name>
    <dbReference type="NCBI Taxonomy" id="2448454"/>
    <lineage>
        <taxon>Eukaryota</taxon>
        <taxon>Viridiplantae</taxon>
        <taxon>Streptophyta</taxon>
        <taxon>Embryophyta</taxon>
        <taxon>Tracheophyta</taxon>
        <taxon>Spermatophyta</taxon>
        <taxon>Magnoliopsida</taxon>
        <taxon>eudicotyledons</taxon>
        <taxon>Gunneridae</taxon>
        <taxon>Pentapetalae</taxon>
        <taxon>rosids</taxon>
        <taxon>fabids</taxon>
        <taxon>Rosales</taxon>
        <taxon>Rosaceae</taxon>
        <taxon>Amygdaloideae</taxon>
        <taxon>Maleae</taxon>
        <taxon>Pyrus</taxon>
    </lineage>
</organism>
<reference evidence="3" key="2">
    <citation type="submission" date="2019-10" db="EMBL/GenBank/DDBJ databases">
        <title>A de novo genome assembly of a pear dwarfing rootstock.</title>
        <authorList>
            <person name="Wang F."/>
            <person name="Wang J."/>
            <person name="Li S."/>
            <person name="Zhang Y."/>
            <person name="Fang M."/>
            <person name="Ma L."/>
            <person name="Zhao Y."/>
            <person name="Jiang S."/>
        </authorList>
    </citation>
    <scope>NUCLEOTIDE SEQUENCE [LARGE SCALE GENOMIC DNA]</scope>
</reference>
<dbReference type="PANTHER" id="PTHR33784">
    <property type="entry name" value="OS05G0482100 PROTEIN"/>
    <property type="match status" value="1"/>
</dbReference>
<reference evidence="2 3" key="1">
    <citation type="submission" date="2019-09" db="EMBL/GenBank/DDBJ databases">
        <authorList>
            <person name="Ou C."/>
        </authorList>
    </citation>
    <scope>NUCLEOTIDE SEQUENCE [LARGE SCALE GENOMIC DNA]</scope>
    <source>
        <strain evidence="2">S2</strain>
        <tissue evidence="2">Leaf</tissue>
    </source>
</reference>
<reference evidence="2 3" key="3">
    <citation type="submission" date="2019-11" db="EMBL/GenBank/DDBJ databases">
        <title>A de novo genome assembly of a pear dwarfing rootstock.</title>
        <authorList>
            <person name="Wang F."/>
            <person name="Wang J."/>
            <person name="Li S."/>
            <person name="Zhang Y."/>
            <person name="Fang M."/>
            <person name="Ma L."/>
            <person name="Zhao Y."/>
            <person name="Jiang S."/>
        </authorList>
    </citation>
    <scope>NUCLEOTIDE SEQUENCE [LARGE SCALE GENOMIC DNA]</scope>
    <source>
        <strain evidence="2">S2</strain>
        <tissue evidence="2">Leaf</tissue>
    </source>
</reference>
<dbReference type="PANTHER" id="PTHR33784:SF10">
    <property type="entry name" value="F-BOX PROTEIN"/>
    <property type="match status" value="1"/>
</dbReference>
<accession>A0A5N5FE17</accession>
<dbReference type="EMBL" id="SMOL01000753">
    <property type="protein sequence ID" value="KAB2599410.1"/>
    <property type="molecule type" value="Genomic_DNA"/>
</dbReference>
<dbReference type="AlphaFoldDB" id="A0A5N5FE17"/>
<evidence type="ECO:0000313" key="3">
    <source>
        <dbReference type="Proteomes" id="UP000327157"/>
    </source>
</evidence>
<protein>
    <recommendedName>
        <fullName evidence="1">At2g35280-like TPR domain-containing protein</fullName>
    </recommendedName>
</protein>
<keyword evidence="3" id="KW-1185">Reference proteome</keyword>
<gene>
    <name evidence="2" type="ORF">D8674_009681</name>
</gene>
<dbReference type="InterPro" id="IPR040338">
    <property type="entry name" value="At1g67623-like"/>
</dbReference>
<evidence type="ECO:0000313" key="2">
    <source>
        <dbReference type="EMBL" id="KAB2599410.1"/>
    </source>
</evidence>
<sequence length="173" mass="20130">MASHDINEEIRNASSSIQSSKRAFCRRLTKVAVRSFDDVYSAKLSCKNFNKSAQDNQILEEVNISKISLVSWRERKKLSRLLEHCRDRGNVRDLYRQGMCDLFTGKRIELEIESLKRTASKGHVEATYAYSTILVHYGVDFRQKGLKLLHSLNRHKSKGLSEPESREEMFRNY</sequence>
<feature type="domain" description="At2g35280-like TPR" evidence="1">
    <location>
        <begin position="68"/>
        <end position="158"/>
    </location>
</feature>
<dbReference type="Pfam" id="PF23310">
    <property type="entry name" value="TPR_27"/>
    <property type="match status" value="1"/>
</dbReference>
<dbReference type="Proteomes" id="UP000327157">
    <property type="component" value="Chromosome 13"/>
</dbReference>
<dbReference type="InterPro" id="IPR057136">
    <property type="entry name" value="At2g35280_TPR_dom"/>
</dbReference>
<dbReference type="OrthoDB" id="1865546at2759"/>
<name>A0A5N5FE17_9ROSA</name>